<keyword evidence="1" id="KW-0812">Transmembrane</keyword>
<protein>
    <submittedName>
        <fullName evidence="2">Uncharacterized protein</fullName>
    </submittedName>
</protein>
<dbReference type="AlphaFoldDB" id="D2R3X0"/>
<name>D2R3X0_PIRSD</name>
<gene>
    <name evidence="2" type="ordered locus">Psta_4170</name>
</gene>
<evidence type="ECO:0000313" key="2">
    <source>
        <dbReference type="EMBL" id="ADB18819.1"/>
    </source>
</evidence>
<accession>D2R3X0</accession>
<evidence type="ECO:0000256" key="1">
    <source>
        <dbReference type="SAM" id="Phobius"/>
    </source>
</evidence>
<dbReference type="OrthoDB" id="283572at2"/>
<keyword evidence="1" id="KW-1133">Transmembrane helix</keyword>
<sequence>MLAQASSDTLYQAGLWISILVAVVAIAAFVVRRFRDSNAGVGESTGSLLSKFQEVRQEGDISEAEFRKIKAVLGGQLRSEVKETKDKG</sequence>
<keyword evidence="1" id="KW-0472">Membrane</keyword>
<proteinExistence type="predicted"/>
<reference evidence="2 3" key="1">
    <citation type="journal article" date="2009" name="Stand. Genomic Sci.">
        <title>Complete genome sequence of Pirellula staleyi type strain (ATCC 27377).</title>
        <authorList>
            <person name="Clum A."/>
            <person name="Tindall B.J."/>
            <person name="Sikorski J."/>
            <person name="Ivanova N."/>
            <person name="Mavrommatis K."/>
            <person name="Lucas S."/>
            <person name="Glavina del Rio T."/>
            <person name="Nolan M."/>
            <person name="Chen F."/>
            <person name="Tice H."/>
            <person name="Pitluck S."/>
            <person name="Cheng J.F."/>
            <person name="Chertkov O."/>
            <person name="Brettin T."/>
            <person name="Han C."/>
            <person name="Detter J.C."/>
            <person name="Kuske C."/>
            <person name="Bruce D."/>
            <person name="Goodwin L."/>
            <person name="Ovchinikova G."/>
            <person name="Pati A."/>
            <person name="Mikhailova N."/>
            <person name="Chen A."/>
            <person name="Palaniappan K."/>
            <person name="Land M."/>
            <person name="Hauser L."/>
            <person name="Chang Y.J."/>
            <person name="Jeffries C.D."/>
            <person name="Chain P."/>
            <person name="Rohde M."/>
            <person name="Goker M."/>
            <person name="Bristow J."/>
            <person name="Eisen J.A."/>
            <person name="Markowitz V."/>
            <person name="Hugenholtz P."/>
            <person name="Kyrpides N.C."/>
            <person name="Klenk H.P."/>
            <person name="Lapidus A."/>
        </authorList>
    </citation>
    <scope>NUCLEOTIDE SEQUENCE [LARGE SCALE GENOMIC DNA]</scope>
    <source>
        <strain evidence="3">ATCC 27377 / DSM 6068 / ICPB 4128</strain>
    </source>
</reference>
<keyword evidence="3" id="KW-1185">Reference proteome</keyword>
<dbReference type="EMBL" id="CP001848">
    <property type="protein sequence ID" value="ADB18819.1"/>
    <property type="molecule type" value="Genomic_DNA"/>
</dbReference>
<organism evidence="2 3">
    <name type="scientific">Pirellula staleyi (strain ATCC 27377 / DSM 6068 / ICPB 4128)</name>
    <name type="common">Pirella staleyi</name>
    <dbReference type="NCBI Taxonomy" id="530564"/>
    <lineage>
        <taxon>Bacteria</taxon>
        <taxon>Pseudomonadati</taxon>
        <taxon>Planctomycetota</taxon>
        <taxon>Planctomycetia</taxon>
        <taxon>Pirellulales</taxon>
        <taxon>Pirellulaceae</taxon>
        <taxon>Pirellula</taxon>
    </lineage>
</organism>
<dbReference type="Proteomes" id="UP000001887">
    <property type="component" value="Chromosome"/>
</dbReference>
<evidence type="ECO:0000313" key="3">
    <source>
        <dbReference type="Proteomes" id="UP000001887"/>
    </source>
</evidence>
<dbReference type="HOGENOM" id="CLU_2466349_0_0_0"/>
<dbReference type="KEGG" id="psl:Psta_4170"/>
<feature type="transmembrane region" description="Helical" evidence="1">
    <location>
        <begin position="13"/>
        <end position="31"/>
    </location>
</feature>